<dbReference type="Proteomes" id="UP000199662">
    <property type="component" value="Unassembled WGS sequence"/>
</dbReference>
<gene>
    <name evidence="1" type="ORF">SAMN05660742_12082</name>
</gene>
<proteinExistence type="predicted"/>
<evidence type="ECO:0000313" key="1">
    <source>
        <dbReference type="EMBL" id="SEJ86591.1"/>
    </source>
</evidence>
<accession>A0A1H7CA89</accession>
<name>A0A1H7CA89_9FIRM</name>
<organism evidence="1 2">
    <name type="scientific">Propionispira arboris</name>
    <dbReference type="NCBI Taxonomy" id="84035"/>
    <lineage>
        <taxon>Bacteria</taxon>
        <taxon>Bacillati</taxon>
        <taxon>Bacillota</taxon>
        <taxon>Negativicutes</taxon>
        <taxon>Selenomonadales</taxon>
        <taxon>Selenomonadaceae</taxon>
        <taxon>Propionispira</taxon>
    </lineage>
</organism>
<protein>
    <submittedName>
        <fullName evidence="1">Uncharacterized protein</fullName>
    </submittedName>
</protein>
<reference evidence="1 2" key="1">
    <citation type="submission" date="2016-10" db="EMBL/GenBank/DDBJ databases">
        <authorList>
            <person name="de Groot N.N."/>
        </authorList>
    </citation>
    <scope>NUCLEOTIDE SEQUENCE [LARGE SCALE GENOMIC DNA]</scope>
    <source>
        <strain evidence="1 2">DSM 2179</strain>
    </source>
</reference>
<evidence type="ECO:0000313" key="2">
    <source>
        <dbReference type="Proteomes" id="UP000199662"/>
    </source>
</evidence>
<dbReference type="RefSeq" id="WP_091834450.1">
    <property type="nucleotide sequence ID" value="NZ_FNZK01000020.1"/>
</dbReference>
<dbReference type="EMBL" id="FNZK01000020">
    <property type="protein sequence ID" value="SEJ86591.1"/>
    <property type="molecule type" value="Genomic_DNA"/>
</dbReference>
<keyword evidence="2" id="KW-1185">Reference proteome</keyword>
<dbReference type="AlphaFoldDB" id="A0A1H7CA89"/>
<sequence>MGSKSTKPEGHDKKYGTKCEFLHDLTLLKLKNIPNLHALPENEIYDLYCKTYESFKIAVKEKESCCEHAHKTDK</sequence>